<dbReference type="STRING" id="762903.Pedsa_2321"/>
<proteinExistence type="predicted"/>
<dbReference type="OrthoDB" id="9788101at2"/>
<dbReference type="SUPFAM" id="SSF53448">
    <property type="entry name" value="Nucleotide-diphospho-sugar transferases"/>
    <property type="match status" value="1"/>
</dbReference>
<gene>
    <name evidence="2" type="ordered locus">Pedsa_2321</name>
</gene>
<dbReference type="InterPro" id="IPR029044">
    <property type="entry name" value="Nucleotide-diphossugar_trans"/>
</dbReference>
<dbReference type="Pfam" id="PF00535">
    <property type="entry name" value="Glycos_transf_2"/>
    <property type="match status" value="1"/>
</dbReference>
<dbReference type="Proteomes" id="UP000000310">
    <property type="component" value="Chromosome"/>
</dbReference>
<dbReference type="GO" id="GO:0016758">
    <property type="term" value="F:hexosyltransferase activity"/>
    <property type="evidence" value="ECO:0007669"/>
    <property type="project" value="UniProtKB-ARBA"/>
</dbReference>
<keyword evidence="2" id="KW-0808">Transferase</keyword>
<feature type="domain" description="Glycosyltransferase 2-like" evidence="1">
    <location>
        <begin position="5"/>
        <end position="140"/>
    </location>
</feature>
<dbReference type="Gene3D" id="3.90.550.10">
    <property type="entry name" value="Spore Coat Polysaccharide Biosynthesis Protein SpsA, Chain A"/>
    <property type="match status" value="1"/>
</dbReference>
<evidence type="ECO:0000259" key="1">
    <source>
        <dbReference type="Pfam" id="PF00535"/>
    </source>
</evidence>
<accession>F0SD83</accession>
<dbReference type="PANTHER" id="PTHR22916">
    <property type="entry name" value="GLYCOSYLTRANSFERASE"/>
    <property type="match status" value="1"/>
</dbReference>
<dbReference type="CDD" id="cd06433">
    <property type="entry name" value="GT_2_WfgS_like"/>
    <property type="match status" value="1"/>
</dbReference>
<dbReference type="RefSeq" id="WP_013633355.1">
    <property type="nucleotide sequence ID" value="NC_015177.1"/>
</dbReference>
<keyword evidence="3" id="KW-1185">Reference proteome</keyword>
<dbReference type="InterPro" id="IPR001173">
    <property type="entry name" value="Glyco_trans_2-like"/>
</dbReference>
<dbReference type="EMBL" id="CP002545">
    <property type="protein sequence ID" value="ADY52869.1"/>
    <property type="molecule type" value="Genomic_DNA"/>
</dbReference>
<reference evidence="2 3" key="1">
    <citation type="journal article" date="2011" name="Stand. Genomic Sci.">
        <title>Complete genome sequence of the gliding, heparinolytic Pedobacter saltans type strain (113).</title>
        <authorList>
            <person name="Liolios K."/>
            <person name="Sikorski J."/>
            <person name="Lu M."/>
            <person name="Nolan M."/>
            <person name="Lapidus A."/>
            <person name="Lucas S."/>
            <person name="Hammon N."/>
            <person name="Deshpande S."/>
            <person name="Cheng J.F."/>
            <person name="Tapia R."/>
            <person name="Han C."/>
            <person name="Goodwin L."/>
            <person name="Pitluck S."/>
            <person name="Huntemann M."/>
            <person name="Ivanova N."/>
            <person name="Pagani I."/>
            <person name="Mavromatis K."/>
            <person name="Ovchinikova G."/>
            <person name="Pati A."/>
            <person name="Chen A."/>
            <person name="Palaniappan K."/>
            <person name="Land M."/>
            <person name="Hauser L."/>
            <person name="Brambilla E.M."/>
            <person name="Kotsyurbenko O."/>
            <person name="Rohde M."/>
            <person name="Tindall B.J."/>
            <person name="Abt B."/>
            <person name="Goker M."/>
            <person name="Detter J.C."/>
            <person name="Woyke T."/>
            <person name="Bristow J."/>
            <person name="Eisen J.A."/>
            <person name="Markowitz V."/>
            <person name="Hugenholtz P."/>
            <person name="Klenk H.P."/>
            <person name="Kyrpides N.C."/>
        </authorList>
    </citation>
    <scope>NUCLEOTIDE SEQUENCE [LARGE SCALE GENOMIC DNA]</scope>
    <source>
        <strain evidence="3">ATCC 51119 / DSM 12145 / JCM 21818 / LMG 10337 / NBRC 100064 / NCIMB 13643</strain>
    </source>
</reference>
<protein>
    <submittedName>
        <fullName evidence="2">Glycosyl transferase family 2</fullName>
    </submittedName>
</protein>
<dbReference type="HOGENOM" id="CLU_025996_21_1_10"/>
<reference evidence="3" key="2">
    <citation type="submission" date="2011-02" db="EMBL/GenBank/DDBJ databases">
        <title>The complete genome of Pedobacter saltans DSM 12145.</title>
        <authorList>
            <consortium name="US DOE Joint Genome Institute (JGI-PGF)"/>
            <person name="Lucas S."/>
            <person name="Copeland A."/>
            <person name="Lapidus A."/>
            <person name="Bruce D."/>
            <person name="Goodwin L."/>
            <person name="Pitluck S."/>
            <person name="Kyrpides N."/>
            <person name="Mavromatis K."/>
            <person name="Pagani I."/>
            <person name="Ivanova N."/>
            <person name="Ovchinnikova G."/>
            <person name="Lu M."/>
            <person name="Detter J.C."/>
            <person name="Han C."/>
            <person name="Land M."/>
            <person name="Hauser L."/>
            <person name="Markowitz V."/>
            <person name="Cheng J.-F."/>
            <person name="Hugenholtz P."/>
            <person name="Woyke T."/>
            <person name="Wu D."/>
            <person name="Tindall B."/>
            <person name="Pomrenke H.G."/>
            <person name="Brambilla E."/>
            <person name="Klenk H.-P."/>
            <person name="Eisen J.A."/>
        </authorList>
    </citation>
    <scope>NUCLEOTIDE SEQUENCE [LARGE SCALE GENOMIC DNA]</scope>
    <source>
        <strain evidence="3">ATCC 51119 / DSM 12145 / JCM 21818 / LMG 10337 / NBRC 100064 / NCIMB 13643</strain>
    </source>
</reference>
<dbReference type="PANTHER" id="PTHR22916:SF3">
    <property type="entry name" value="UDP-GLCNAC:BETAGAL BETA-1,3-N-ACETYLGLUCOSAMINYLTRANSFERASE-LIKE PROTEIN 1"/>
    <property type="match status" value="1"/>
</dbReference>
<sequence>MPLFSIIIPTYNSELFLHSAIDSVLKQTYSDFEILIIDGASLDNTLNVANSFNDNRIKIYSEKDKGIYDAMNKGIQKSNGEWLYFLGSDDKLYDTEVLADVKSNIKSTNSFIYGNVKIISDTNWAKKGELYDGKFDMKKLFKKNISHQAIFYNRNTFVKFGVFNIDYKICADFDYNLKIFSNSTPQYINRTIAYFSGGGISTTGVDEAFSNDFASNIIHYHKNIIYLSLFSTFEVQILKQAKKHLIKKKTLVGVYLYLVGIYFKTRRHFKQTFGFFNARKN</sequence>
<dbReference type="AlphaFoldDB" id="F0SD83"/>
<dbReference type="eggNOG" id="COG1216">
    <property type="taxonomic scope" value="Bacteria"/>
</dbReference>
<organism evidence="2 3">
    <name type="scientific">Pseudopedobacter saltans (strain ATCC 51119 / DSM 12145 / JCM 21818 / CCUG 39354 / LMG 10337 / NBRC 100064 / NCIMB 13643)</name>
    <name type="common">Pedobacter saltans</name>
    <dbReference type="NCBI Taxonomy" id="762903"/>
    <lineage>
        <taxon>Bacteria</taxon>
        <taxon>Pseudomonadati</taxon>
        <taxon>Bacteroidota</taxon>
        <taxon>Sphingobacteriia</taxon>
        <taxon>Sphingobacteriales</taxon>
        <taxon>Sphingobacteriaceae</taxon>
        <taxon>Pseudopedobacter</taxon>
    </lineage>
</organism>
<name>F0SD83_PSESL</name>
<dbReference type="KEGG" id="psn:Pedsa_2321"/>
<evidence type="ECO:0000313" key="2">
    <source>
        <dbReference type="EMBL" id="ADY52869.1"/>
    </source>
</evidence>
<evidence type="ECO:0000313" key="3">
    <source>
        <dbReference type="Proteomes" id="UP000000310"/>
    </source>
</evidence>